<dbReference type="Proteomes" id="UP000664654">
    <property type="component" value="Unassembled WGS sequence"/>
</dbReference>
<proteinExistence type="inferred from homology"/>
<accession>A0A939DKU3</accession>
<evidence type="ECO:0000313" key="8">
    <source>
        <dbReference type="Proteomes" id="UP000664654"/>
    </source>
</evidence>
<name>A0A939DKU3_9ALTE</name>
<gene>
    <name evidence="7" type="ORF">J0A66_02780</name>
</gene>
<dbReference type="SUPFAM" id="SSF53686">
    <property type="entry name" value="Tryptophan synthase beta subunit-like PLP-dependent enzymes"/>
    <property type="match status" value="1"/>
</dbReference>
<protein>
    <submittedName>
        <fullName evidence="7">Pyridoxal-phosphate dependent enzyme</fullName>
    </submittedName>
</protein>
<evidence type="ECO:0000256" key="2">
    <source>
        <dbReference type="ARBA" id="ARBA00008639"/>
    </source>
</evidence>
<dbReference type="InterPro" id="IPR036052">
    <property type="entry name" value="TrpB-like_PALP_sf"/>
</dbReference>
<dbReference type="AlphaFoldDB" id="A0A939DKU3"/>
<evidence type="ECO:0000256" key="1">
    <source>
        <dbReference type="ARBA" id="ARBA00001933"/>
    </source>
</evidence>
<dbReference type="EMBL" id="JAFKCV010000001">
    <property type="protein sequence ID" value="MBN7824142.1"/>
    <property type="molecule type" value="Genomic_DNA"/>
</dbReference>
<evidence type="ECO:0000256" key="4">
    <source>
        <dbReference type="PIRSR" id="PIRSR006278-1"/>
    </source>
</evidence>
<keyword evidence="3 5" id="KW-0663">Pyridoxal phosphate</keyword>
<dbReference type="PANTHER" id="PTHR43780:SF2">
    <property type="entry name" value="1-AMINOCYCLOPROPANE-1-CARBOXYLATE DEAMINASE-RELATED"/>
    <property type="match status" value="1"/>
</dbReference>
<evidence type="ECO:0000256" key="3">
    <source>
        <dbReference type="ARBA" id="ARBA00022898"/>
    </source>
</evidence>
<comment type="similarity">
    <text evidence="2">Belongs to the ACC deaminase/D-cysteine desulfhydrase family.</text>
</comment>
<comment type="caution">
    <text evidence="7">The sequence shown here is derived from an EMBL/GenBank/DDBJ whole genome shotgun (WGS) entry which is preliminary data.</text>
</comment>
<dbReference type="InterPro" id="IPR027278">
    <property type="entry name" value="ACCD_DCysDesulf"/>
</dbReference>
<organism evidence="7 8">
    <name type="scientific">Bowmanella dokdonensis</name>
    <dbReference type="NCBI Taxonomy" id="751969"/>
    <lineage>
        <taxon>Bacteria</taxon>
        <taxon>Pseudomonadati</taxon>
        <taxon>Pseudomonadota</taxon>
        <taxon>Gammaproteobacteria</taxon>
        <taxon>Alteromonadales</taxon>
        <taxon>Alteromonadaceae</taxon>
        <taxon>Bowmanella</taxon>
    </lineage>
</organism>
<dbReference type="PIRSF" id="PIRSF006278">
    <property type="entry name" value="ACCD_DCysDesulf"/>
    <property type="match status" value="1"/>
</dbReference>
<sequence length="296" mass="32643">MSRLGISLPSPVQKLDPGWPGCESLQLWIKRDDLIHPVISGNKWRKLKYALLDGLCAQVGEIVSFGGGHSNHLHALGYCCWKLGIQLTALIRGDYRHQPTPMLQDLKAWGAQVRYLDKQHYRRRTEPDFLQQLQHVHPHALIIPEGGSQPQALPGVGELLNELEQDVTHILLPVGSGGTLAGLIRARCRAQLIGIAVLRGRGYLEQEVMDLVSDPGACDWQICHDFHFGGYAKAPAPLRDFCRHFSLQTGLPVEPVYSGKLFFALKSLCQSGFFPAGSKVLALHTGGLQGKRIGSE</sequence>
<evidence type="ECO:0000256" key="5">
    <source>
        <dbReference type="PIRSR" id="PIRSR006278-2"/>
    </source>
</evidence>
<feature type="domain" description="Tryptophan synthase beta chain-like PALP" evidence="6">
    <location>
        <begin position="23"/>
        <end position="286"/>
    </location>
</feature>
<evidence type="ECO:0000259" key="6">
    <source>
        <dbReference type="Pfam" id="PF00291"/>
    </source>
</evidence>
<dbReference type="PANTHER" id="PTHR43780">
    <property type="entry name" value="1-AMINOCYCLOPROPANE-1-CARBOXYLATE DEAMINASE-RELATED"/>
    <property type="match status" value="1"/>
</dbReference>
<dbReference type="InterPro" id="IPR001926">
    <property type="entry name" value="TrpB-like_PALP"/>
</dbReference>
<comment type="cofactor">
    <cofactor evidence="1">
        <name>pyridoxal 5'-phosphate</name>
        <dbReference type="ChEBI" id="CHEBI:597326"/>
    </cofactor>
</comment>
<dbReference type="Pfam" id="PF00291">
    <property type="entry name" value="PALP"/>
    <property type="match status" value="1"/>
</dbReference>
<dbReference type="Gene3D" id="3.40.50.1100">
    <property type="match status" value="2"/>
</dbReference>
<feature type="modified residue" description="N6-(pyridoxal phosphate)lysine" evidence="5">
    <location>
        <position position="43"/>
    </location>
</feature>
<feature type="active site" description="Nucleophile" evidence="4">
    <location>
        <position position="70"/>
    </location>
</feature>
<reference evidence="7" key="1">
    <citation type="submission" date="2021-03" db="EMBL/GenBank/DDBJ databases">
        <title>novel species isolated from a fishpond in China.</title>
        <authorList>
            <person name="Lu H."/>
            <person name="Cai Z."/>
        </authorList>
    </citation>
    <scope>NUCLEOTIDE SEQUENCE</scope>
    <source>
        <strain evidence="7">JCM 30855</strain>
    </source>
</reference>
<evidence type="ECO:0000313" key="7">
    <source>
        <dbReference type="EMBL" id="MBN7824142.1"/>
    </source>
</evidence>
<keyword evidence="8" id="KW-1185">Reference proteome</keyword>
<dbReference type="GO" id="GO:0019148">
    <property type="term" value="F:D-cysteine desulfhydrase activity"/>
    <property type="evidence" value="ECO:0007669"/>
    <property type="project" value="TreeGrafter"/>
</dbReference>